<keyword evidence="4" id="KW-1185">Reference proteome</keyword>
<feature type="region of interest" description="Disordered" evidence="1">
    <location>
        <begin position="87"/>
        <end position="108"/>
    </location>
</feature>
<comment type="caution">
    <text evidence="3">The sequence shown here is derived from an EMBL/GenBank/DDBJ whole genome shotgun (WGS) entry which is preliminary data.</text>
</comment>
<dbReference type="Proteomes" id="UP001444661">
    <property type="component" value="Unassembled WGS sequence"/>
</dbReference>
<reference evidence="3 4" key="1">
    <citation type="submission" date="2023-01" db="EMBL/GenBank/DDBJ databases">
        <title>Analysis of 21 Apiospora genomes using comparative genomics revels a genus with tremendous synthesis potential of carbohydrate active enzymes and secondary metabolites.</title>
        <authorList>
            <person name="Sorensen T."/>
        </authorList>
    </citation>
    <scope>NUCLEOTIDE SEQUENCE [LARGE SCALE GENOMIC DNA]</scope>
    <source>
        <strain evidence="3 4">CBS 33761</strain>
    </source>
</reference>
<protein>
    <submittedName>
        <fullName evidence="3">Uncharacterized protein</fullName>
    </submittedName>
</protein>
<keyword evidence="2" id="KW-0472">Membrane</keyword>
<proteinExistence type="predicted"/>
<evidence type="ECO:0000313" key="4">
    <source>
        <dbReference type="Proteomes" id="UP001444661"/>
    </source>
</evidence>
<evidence type="ECO:0000256" key="1">
    <source>
        <dbReference type="SAM" id="MobiDB-lite"/>
    </source>
</evidence>
<sequence length="108" mass="11337">MSQLAARAAGAANLLARQYYNQPTGRTRRNRLARGAIAGIVIAAIAFLAFLLLVCFCCRRRRNKNAAPVQGYGGGGYPRPSRAAEAGYGGGGYPAQQGGVAPPPPTYR</sequence>
<keyword evidence="2" id="KW-1133">Transmembrane helix</keyword>
<name>A0ABR1TFG1_9PEZI</name>
<evidence type="ECO:0000313" key="3">
    <source>
        <dbReference type="EMBL" id="KAK8045369.1"/>
    </source>
</evidence>
<dbReference type="EMBL" id="JAQQWK010000003">
    <property type="protein sequence ID" value="KAK8045369.1"/>
    <property type="molecule type" value="Genomic_DNA"/>
</dbReference>
<feature type="transmembrane region" description="Helical" evidence="2">
    <location>
        <begin position="32"/>
        <end position="56"/>
    </location>
</feature>
<accession>A0ABR1TFG1</accession>
<organism evidence="3 4">
    <name type="scientific">Apiospora rasikravindrae</name>
    <dbReference type="NCBI Taxonomy" id="990691"/>
    <lineage>
        <taxon>Eukaryota</taxon>
        <taxon>Fungi</taxon>
        <taxon>Dikarya</taxon>
        <taxon>Ascomycota</taxon>
        <taxon>Pezizomycotina</taxon>
        <taxon>Sordariomycetes</taxon>
        <taxon>Xylariomycetidae</taxon>
        <taxon>Amphisphaeriales</taxon>
        <taxon>Apiosporaceae</taxon>
        <taxon>Apiospora</taxon>
    </lineage>
</organism>
<gene>
    <name evidence="3" type="ORF">PG993_005393</name>
</gene>
<keyword evidence="2" id="KW-0812">Transmembrane</keyword>
<evidence type="ECO:0000256" key="2">
    <source>
        <dbReference type="SAM" id="Phobius"/>
    </source>
</evidence>